<dbReference type="Pfam" id="PF00645">
    <property type="entry name" value="zf-PARP"/>
    <property type="match status" value="1"/>
</dbReference>
<dbReference type="SMART" id="SM01336">
    <property type="entry name" value="zf-PARP"/>
    <property type="match status" value="1"/>
</dbReference>
<evidence type="ECO:0000259" key="4">
    <source>
        <dbReference type="PROSITE" id="PS50064"/>
    </source>
</evidence>
<dbReference type="Proteomes" id="UP000320390">
    <property type="component" value="Chromosome"/>
</dbReference>
<name>A0A518EW71_9BACT</name>
<evidence type="ECO:0000256" key="1">
    <source>
        <dbReference type="ARBA" id="ARBA00022723"/>
    </source>
</evidence>
<reference evidence="5 6" key="1">
    <citation type="submission" date="2019-02" db="EMBL/GenBank/DDBJ databases">
        <title>Deep-cultivation of Planctomycetes and their phenomic and genomic characterization uncovers novel biology.</title>
        <authorList>
            <person name="Wiegand S."/>
            <person name="Jogler M."/>
            <person name="Boedeker C."/>
            <person name="Pinto D."/>
            <person name="Vollmers J."/>
            <person name="Rivas-Marin E."/>
            <person name="Kohn T."/>
            <person name="Peeters S.H."/>
            <person name="Heuer A."/>
            <person name="Rast P."/>
            <person name="Oberbeckmann S."/>
            <person name="Bunk B."/>
            <person name="Jeske O."/>
            <person name="Meyerdierks A."/>
            <person name="Storesund J.E."/>
            <person name="Kallscheuer N."/>
            <person name="Luecker S."/>
            <person name="Lage O.M."/>
            <person name="Pohl T."/>
            <person name="Merkel B.J."/>
            <person name="Hornburger P."/>
            <person name="Mueller R.-W."/>
            <person name="Bruemmer F."/>
            <person name="Labrenz M."/>
            <person name="Spormann A.M."/>
            <person name="Op den Camp H."/>
            <person name="Overmann J."/>
            <person name="Amann R."/>
            <person name="Jetten M.S.M."/>
            <person name="Mascher T."/>
            <person name="Medema M.H."/>
            <person name="Devos D.P."/>
            <person name="Kaster A.-K."/>
            <person name="Ovreas L."/>
            <person name="Rohde M."/>
            <person name="Galperin M.Y."/>
            <person name="Jogler C."/>
        </authorList>
    </citation>
    <scope>NUCLEOTIDE SEQUENCE [LARGE SCALE GENOMIC DNA]</scope>
    <source>
        <strain evidence="5 6">Poly30</strain>
    </source>
</reference>
<sequence length="213" mass="23929">MSDEPEEEPEAEPEELPPYVIENARSGRAKCKTCQRKIDADALRIGVLVEGRFGQGYMWHHLNCGAKRMMDQVEEAYAQEAWLNAKVPPDPEDLPTLEKLRTLAEKAEVEREKKEKAKKTIPYAEIAPSNRSKCKQSGEPIEKGAVRIILGMEAHFGNQTRVSPYAVLPRYLEQALMEPDMGTEEEGLAEALRENSRDIDPELLEQAIAEAGL</sequence>
<organism evidence="5 6">
    <name type="scientific">Saltatorellus ferox</name>
    <dbReference type="NCBI Taxonomy" id="2528018"/>
    <lineage>
        <taxon>Bacteria</taxon>
        <taxon>Pseudomonadati</taxon>
        <taxon>Planctomycetota</taxon>
        <taxon>Planctomycetia</taxon>
        <taxon>Planctomycetia incertae sedis</taxon>
        <taxon>Saltatorellus</taxon>
    </lineage>
</organism>
<dbReference type="EMBL" id="CP036434">
    <property type="protein sequence ID" value="QDV08342.1"/>
    <property type="molecule type" value="Genomic_DNA"/>
</dbReference>
<keyword evidence="2" id="KW-0863">Zinc-finger</keyword>
<dbReference type="Gene3D" id="3.30.1740.10">
    <property type="entry name" value="Zinc finger, PARP-type"/>
    <property type="match status" value="2"/>
</dbReference>
<dbReference type="RefSeq" id="WP_145200824.1">
    <property type="nucleotide sequence ID" value="NZ_CP036434.1"/>
</dbReference>
<dbReference type="SUPFAM" id="SSF57716">
    <property type="entry name" value="Glucocorticoid receptor-like (DNA-binding domain)"/>
    <property type="match status" value="1"/>
</dbReference>
<keyword evidence="3" id="KW-0862">Zinc</keyword>
<protein>
    <submittedName>
        <fullName evidence="5">Poly(ADP-ribose) polymerase and DNA-Ligase Zn-finger region</fullName>
    </submittedName>
</protein>
<evidence type="ECO:0000313" key="6">
    <source>
        <dbReference type="Proteomes" id="UP000320390"/>
    </source>
</evidence>
<dbReference type="OrthoDB" id="9949607at2"/>
<proteinExistence type="predicted"/>
<dbReference type="GO" id="GO:0008270">
    <property type="term" value="F:zinc ion binding"/>
    <property type="evidence" value="ECO:0007669"/>
    <property type="project" value="UniProtKB-KW"/>
</dbReference>
<dbReference type="GO" id="GO:0003677">
    <property type="term" value="F:DNA binding"/>
    <property type="evidence" value="ECO:0007669"/>
    <property type="project" value="InterPro"/>
</dbReference>
<gene>
    <name evidence="5" type="ORF">Poly30_38800</name>
</gene>
<dbReference type="GO" id="GO:0016874">
    <property type="term" value="F:ligase activity"/>
    <property type="evidence" value="ECO:0007669"/>
    <property type="project" value="UniProtKB-KW"/>
</dbReference>
<dbReference type="InterPro" id="IPR001510">
    <property type="entry name" value="Znf_PARP"/>
</dbReference>
<evidence type="ECO:0000256" key="2">
    <source>
        <dbReference type="ARBA" id="ARBA00022771"/>
    </source>
</evidence>
<keyword evidence="5" id="KW-0436">Ligase</keyword>
<dbReference type="InterPro" id="IPR036957">
    <property type="entry name" value="Znf_PARP_sf"/>
</dbReference>
<keyword evidence="6" id="KW-1185">Reference proteome</keyword>
<dbReference type="AlphaFoldDB" id="A0A518EW71"/>
<evidence type="ECO:0000313" key="5">
    <source>
        <dbReference type="EMBL" id="QDV08342.1"/>
    </source>
</evidence>
<feature type="domain" description="PARP-type" evidence="4">
    <location>
        <begin position="19"/>
        <end position="125"/>
    </location>
</feature>
<dbReference type="PROSITE" id="PS50064">
    <property type="entry name" value="ZF_PARP_2"/>
    <property type="match status" value="1"/>
</dbReference>
<keyword evidence="1" id="KW-0479">Metal-binding</keyword>
<accession>A0A518EW71</accession>
<evidence type="ECO:0000256" key="3">
    <source>
        <dbReference type="ARBA" id="ARBA00022833"/>
    </source>
</evidence>